<gene>
    <name evidence="2" type="ORF">Q9L58_008749</name>
</gene>
<sequence>MATASSKSVAAPIQCRHRIQQRFADIFTVPRQSQAREIEINSRTIVIMSDSNIDDQSNPESETWPLDPVFRATIEIHGRMYQQWALENETSFAPVDEDERERLDKLHGVFRLIFDRRLIFPPINNPQKILDCGFGSAAWAVEAAEKYPNCAVFGIDISPHMMPDEIPPNLWLQVDDLNQPFTFQTNEFDFIQSRNVITGIKRNRWPSYITDCVRILKPGGWLQLIEIYHMIQSDNGTITEDNVLRQMSTNFFSAIEDTKDPRAPLRFDSMMREAGLVELGSRMIPLPLNGWPSDPREREIGERYGACYKDAIEGRLQILFTDKLKMSSDDVQIMAAQVREELDNRSLKPYLGL</sequence>
<dbReference type="CDD" id="cd02440">
    <property type="entry name" value="AdoMet_MTases"/>
    <property type="match status" value="1"/>
</dbReference>
<dbReference type="PANTHER" id="PTHR43591">
    <property type="entry name" value="METHYLTRANSFERASE"/>
    <property type="match status" value="1"/>
</dbReference>
<evidence type="ECO:0000313" key="3">
    <source>
        <dbReference type="Proteomes" id="UP001447188"/>
    </source>
</evidence>
<evidence type="ECO:0000313" key="2">
    <source>
        <dbReference type="EMBL" id="KAL0632355.1"/>
    </source>
</evidence>
<accession>A0ABR3G8S2</accession>
<dbReference type="InterPro" id="IPR041698">
    <property type="entry name" value="Methyltransf_25"/>
</dbReference>
<reference evidence="2 3" key="1">
    <citation type="submission" date="2024-02" db="EMBL/GenBank/DDBJ databases">
        <title>Discinaceae phylogenomics.</title>
        <authorList>
            <person name="Dirks A.C."/>
            <person name="James T.Y."/>
        </authorList>
    </citation>
    <scope>NUCLEOTIDE SEQUENCE [LARGE SCALE GENOMIC DNA]</scope>
    <source>
        <strain evidence="2 3">ACD0624</strain>
    </source>
</reference>
<dbReference type="EMBL" id="JBBBZM010000173">
    <property type="protein sequence ID" value="KAL0632355.1"/>
    <property type="molecule type" value="Genomic_DNA"/>
</dbReference>
<keyword evidence="3" id="KW-1185">Reference proteome</keyword>
<protein>
    <recommendedName>
        <fullName evidence="1">Methyltransferase domain-containing protein</fullName>
    </recommendedName>
</protein>
<evidence type="ECO:0000259" key="1">
    <source>
        <dbReference type="Pfam" id="PF13649"/>
    </source>
</evidence>
<comment type="caution">
    <text evidence="2">The sequence shown here is derived from an EMBL/GenBank/DDBJ whole genome shotgun (WGS) entry which is preliminary data.</text>
</comment>
<dbReference type="Gene3D" id="3.40.50.150">
    <property type="entry name" value="Vaccinia Virus protein VP39"/>
    <property type="match status" value="1"/>
</dbReference>
<dbReference type="Proteomes" id="UP001447188">
    <property type="component" value="Unassembled WGS sequence"/>
</dbReference>
<dbReference type="Pfam" id="PF13649">
    <property type="entry name" value="Methyltransf_25"/>
    <property type="match status" value="1"/>
</dbReference>
<feature type="domain" description="Methyltransferase" evidence="1">
    <location>
        <begin position="129"/>
        <end position="220"/>
    </location>
</feature>
<dbReference type="PANTHER" id="PTHR43591:SF24">
    <property type="entry name" value="2-METHOXY-6-POLYPRENYL-1,4-BENZOQUINOL METHYLASE, MITOCHONDRIAL"/>
    <property type="match status" value="1"/>
</dbReference>
<proteinExistence type="predicted"/>
<organism evidence="2 3">
    <name type="scientific">Discina gigas</name>
    <dbReference type="NCBI Taxonomy" id="1032678"/>
    <lineage>
        <taxon>Eukaryota</taxon>
        <taxon>Fungi</taxon>
        <taxon>Dikarya</taxon>
        <taxon>Ascomycota</taxon>
        <taxon>Pezizomycotina</taxon>
        <taxon>Pezizomycetes</taxon>
        <taxon>Pezizales</taxon>
        <taxon>Discinaceae</taxon>
        <taxon>Discina</taxon>
    </lineage>
</organism>
<name>A0ABR3G8S2_9PEZI</name>
<dbReference type="SUPFAM" id="SSF53335">
    <property type="entry name" value="S-adenosyl-L-methionine-dependent methyltransferases"/>
    <property type="match status" value="1"/>
</dbReference>
<dbReference type="InterPro" id="IPR029063">
    <property type="entry name" value="SAM-dependent_MTases_sf"/>
</dbReference>